<sequence length="234" mass="25096">MVGLFTSTSLIAGTALFGASVFGEVQSFLIFYSGVFTLVGLTATVLAGLAATDRILLAVRHRVLLQGVHRAAAVLSVGFLITHVVLQIMRGRLGAAEAFLPFGRAGQAVGLGTIAAYLLILAAATGAFRGRFATMTRPWVWRTLHVTAYLCWPLAIVHGLTAGREPAYWVTLSYVASLVAVGLGLLVRMVVTVGPKAGGPAVRPSNIGRKAEYIRVDDVFDEEFWVTLRKEVRR</sequence>
<keyword evidence="1" id="KW-1133">Transmembrane helix</keyword>
<evidence type="ECO:0000313" key="3">
    <source>
        <dbReference type="Proteomes" id="UP000253094"/>
    </source>
</evidence>
<evidence type="ECO:0000256" key="1">
    <source>
        <dbReference type="SAM" id="Phobius"/>
    </source>
</evidence>
<organism evidence="2 3">
    <name type="scientific">Sphaerisporangium album</name>
    <dbReference type="NCBI Taxonomy" id="509200"/>
    <lineage>
        <taxon>Bacteria</taxon>
        <taxon>Bacillati</taxon>
        <taxon>Actinomycetota</taxon>
        <taxon>Actinomycetes</taxon>
        <taxon>Streptosporangiales</taxon>
        <taxon>Streptosporangiaceae</taxon>
        <taxon>Sphaerisporangium</taxon>
    </lineage>
</organism>
<feature type="transmembrane region" description="Helical" evidence="1">
    <location>
        <begin position="167"/>
        <end position="187"/>
    </location>
</feature>
<feature type="transmembrane region" description="Helical" evidence="1">
    <location>
        <begin position="71"/>
        <end position="89"/>
    </location>
</feature>
<keyword evidence="1" id="KW-0472">Membrane</keyword>
<keyword evidence="1" id="KW-0812">Transmembrane</keyword>
<proteinExistence type="predicted"/>
<dbReference type="EMBL" id="QOIL01000025">
    <property type="protein sequence ID" value="RCG23978.1"/>
    <property type="molecule type" value="Genomic_DNA"/>
</dbReference>
<name>A0A367F0T0_9ACTN</name>
<evidence type="ECO:0000313" key="2">
    <source>
        <dbReference type="EMBL" id="RCG23978.1"/>
    </source>
</evidence>
<reference evidence="2 3" key="1">
    <citation type="submission" date="2018-06" db="EMBL/GenBank/DDBJ databases">
        <title>Sphaerisporangium craniellae sp. nov., isolated from a marine sponge in the South China Sea.</title>
        <authorList>
            <person name="Li L."/>
        </authorList>
    </citation>
    <scope>NUCLEOTIDE SEQUENCE [LARGE SCALE GENOMIC DNA]</scope>
    <source>
        <strain evidence="2 3">CCTCC AA 208026</strain>
    </source>
</reference>
<feature type="transmembrane region" description="Helical" evidence="1">
    <location>
        <begin position="109"/>
        <end position="128"/>
    </location>
</feature>
<comment type="caution">
    <text evidence="2">The sequence shown here is derived from an EMBL/GenBank/DDBJ whole genome shotgun (WGS) entry which is preliminary data.</text>
</comment>
<evidence type="ECO:0008006" key="4">
    <source>
        <dbReference type="Google" id="ProtNLM"/>
    </source>
</evidence>
<dbReference type="Proteomes" id="UP000253094">
    <property type="component" value="Unassembled WGS sequence"/>
</dbReference>
<feature type="transmembrane region" description="Helical" evidence="1">
    <location>
        <begin position="28"/>
        <end position="50"/>
    </location>
</feature>
<gene>
    <name evidence="2" type="ORF">DQ384_33510</name>
</gene>
<dbReference type="OrthoDB" id="4282511at2"/>
<protein>
    <recommendedName>
        <fullName evidence="4">Ferric oxidoreductase domain-containing protein</fullName>
    </recommendedName>
</protein>
<accession>A0A367F0T0</accession>
<dbReference type="AlphaFoldDB" id="A0A367F0T0"/>
<keyword evidence="3" id="KW-1185">Reference proteome</keyword>
<dbReference type="RefSeq" id="WP_114032888.1">
    <property type="nucleotide sequence ID" value="NZ_QOIL01000025.1"/>
</dbReference>
<feature type="transmembrane region" description="Helical" evidence="1">
    <location>
        <begin position="140"/>
        <end position="161"/>
    </location>
</feature>